<reference evidence="1 2" key="1">
    <citation type="submission" date="2018-12" db="EMBL/GenBank/DDBJ databases">
        <authorList>
            <consortium name="Pathogen Informatics"/>
        </authorList>
    </citation>
    <scope>NUCLEOTIDE SEQUENCE [LARGE SCALE GENOMIC DNA]</scope>
    <source>
        <strain evidence="1 2">NCTC9428</strain>
    </source>
</reference>
<organism evidence="1 2">
    <name type="scientific">Pseudomonas fluorescens</name>
    <dbReference type="NCBI Taxonomy" id="294"/>
    <lineage>
        <taxon>Bacteria</taxon>
        <taxon>Pseudomonadati</taxon>
        <taxon>Pseudomonadota</taxon>
        <taxon>Gammaproteobacteria</taxon>
        <taxon>Pseudomonadales</taxon>
        <taxon>Pseudomonadaceae</taxon>
        <taxon>Pseudomonas</taxon>
    </lineage>
</organism>
<sequence length="62" mass="7113">MTVICVNSHGVDRAIHSDLACLARQDLNGILFFKIDTFRTQMSRAFESIRQPIDREHARCAH</sequence>
<accession>A0A3S4NX92</accession>
<name>A0A3S4NX92_PSEFL</name>
<dbReference type="Proteomes" id="UP000281909">
    <property type="component" value="Chromosome"/>
</dbReference>
<dbReference type="EMBL" id="LR134318">
    <property type="protein sequence ID" value="VEF11902.1"/>
    <property type="molecule type" value="Genomic_DNA"/>
</dbReference>
<gene>
    <name evidence="1" type="ORF">NCTC9428_03529</name>
</gene>
<proteinExistence type="predicted"/>
<dbReference type="AlphaFoldDB" id="A0A3S4NX92"/>
<protein>
    <submittedName>
        <fullName evidence="1">Uncharacterized protein</fullName>
    </submittedName>
</protein>
<evidence type="ECO:0000313" key="2">
    <source>
        <dbReference type="Proteomes" id="UP000281909"/>
    </source>
</evidence>
<evidence type="ECO:0000313" key="1">
    <source>
        <dbReference type="EMBL" id="VEF11902.1"/>
    </source>
</evidence>